<gene>
    <name evidence="9" type="ORF">MKO06_07650</name>
</gene>
<comment type="similarity">
    <text evidence="2">Belongs to the outer membrane factor (OMF) (TC 1.B.17) family.</text>
</comment>
<dbReference type="PANTHER" id="PTHR30026:SF20">
    <property type="entry name" value="OUTER MEMBRANE PROTEIN TOLC"/>
    <property type="match status" value="1"/>
</dbReference>
<dbReference type="RefSeq" id="WP_241551587.1">
    <property type="nucleotide sequence ID" value="NZ_JANCNS010000002.1"/>
</dbReference>
<evidence type="ECO:0000256" key="1">
    <source>
        <dbReference type="ARBA" id="ARBA00004442"/>
    </source>
</evidence>
<dbReference type="GO" id="GO:0015288">
    <property type="term" value="F:porin activity"/>
    <property type="evidence" value="ECO:0007669"/>
    <property type="project" value="TreeGrafter"/>
</dbReference>
<evidence type="ECO:0000256" key="7">
    <source>
        <dbReference type="ARBA" id="ARBA00023237"/>
    </source>
</evidence>
<protein>
    <submittedName>
        <fullName evidence="9">TolC family protein</fullName>
    </submittedName>
</protein>
<evidence type="ECO:0000256" key="6">
    <source>
        <dbReference type="ARBA" id="ARBA00023136"/>
    </source>
</evidence>
<feature type="signal peptide" evidence="8">
    <location>
        <begin position="1"/>
        <end position="20"/>
    </location>
</feature>
<dbReference type="EMBL" id="JANCNS010000002">
    <property type="protein sequence ID" value="MCP9199773.1"/>
    <property type="molecule type" value="Genomic_DNA"/>
</dbReference>
<dbReference type="Gene3D" id="1.20.1600.10">
    <property type="entry name" value="Outer membrane efflux proteins (OEP)"/>
    <property type="match status" value="1"/>
</dbReference>
<dbReference type="PANTHER" id="PTHR30026">
    <property type="entry name" value="OUTER MEMBRANE PROTEIN TOLC"/>
    <property type="match status" value="1"/>
</dbReference>
<evidence type="ECO:0000256" key="4">
    <source>
        <dbReference type="ARBA" id="ARBA00022452"/>
    </source>
</evidence>
<keyword evidence="8" id="KW-0732">Signal</keyword>
<organism evidence="9 10">
    <name type="scientific">Christiangramia oceanisediminis</name>
    <dbReference type="NCBI Taxonomy" id="2920386"/>
    <lineage>
        <taxon>Bacteria</taxon>
        <taxon>Pseudomonadati</taxon>
        <taxon>Bacteroidota</taxon>
        <taxon>Flavobacteriia</taxon>
        <taxon>Flavobacteriales</taxon>
        <taxon>Flavobacteriaceae</taxon>
        <taxon>Christiangramia</taxon>
    </lineage>
</organism>
<keyword evidence="3" id="KW-0813">Transport</keyword>
<sequence>MRHLKIFLLLILTCPLFMKAQVQDSTYLGFEEYLNLVKTYHPVVKQAGLITERADANLRSSRGNFDPKIEAGYDRKDYKETEYYDLLNTSFKIPTWFGVELKAQYENNSGVYLNPQNTVPEDGLFAAGISVPVGQGLFINERMATLKQAKVFVRQSEAEQQIAVNDILYRASQAYFDWFSSYLEMELLEGFLENAQIRFRGVVRSYQAGDKPAIDTTEAKLNIQNRRLSLEQARLDYIKNSLQLSTFLWNQDNEPLELREQTYPAPASIGQVDEILDIQAPSTLEEHPVIRSLNYKIEILELEQRLKANKLLPKINLEYNFLTEEATEFNSLNYDNYKFGVNFSFPLFLRKERGELKLAKLKVENADFDLVNKRIELQNKILALREQVNSLREQTIIMEELIDSYERMLEGEVRKFDLGESSIFLINTRESSLLSALQKEIQLQNKLLNSKAELFRILATIPQI</sequence>
<comment type="subcellular location">
    <subcellularLocation>
        <location evidence="1">Cell outer membrane</location>
    </subcellularLocation>
</comment>
<keyword evidence="6" id="KW-0472">Membrane</keyword>
<evidence type="ECO:0000256" key="5">
    <source>
        <dbReference type="ARBA" id="ARBA00022692"/>
    </source>
</evidence>
<dbReference type="Pfam" id="PF02321">
    <property type="entry name" value="OEP"/>
    <property type="match status" value="2"/>
</dbReference>
<dbReference type="SUPFAM" id="SSF56954">
    <property type="entry name" value="Outer membrane efflux proteins (OEP)"/>
    <property type="match status" value="1"/>
</dbReference>
<dbReference type="GO" id="GO:0009279">
    <property type="term" value="C:cell outer membrane"/>
    <property type="evidence" value="ECO:0007669"/>
    <property type="project" value="UniProtKB-SubCell"/>
</dbReference>
<evidence type="ECO:0000313" key="10">
    <source>
        <dbReference type="Proteomes" id="UP001155280"/>
    </source>
</evidence>
<evidence type="ECO:0000256" key="3">
    <source>
        <dbReference type="ARBA" id="ARBA00022448"/>
    </source>
</evidence>
<dbReference type="GO" id="GO:1990281">
    <property type="term" value="C:efflux pump complex"/>
    <property type="evidence" value="ECO:0007669"/>
    <property type="project" value="TreeGrafter"/>
</dbReference>
<keyword evidence="5" id="KW-0812">Transmembrane</keyword>
<keyword evidence="4" id="KW-1134">Transmembrane beta strand</keyword>
<evidence type="ECO:0000313" key="9">
    <source>
        <dbReference type="EMBL" id="MCP9199773.1"/>
    </source>
</evidence>
<dbReference type="InterPro" id="IPR003423">
    <property type="entry name" value="OMP_efflux"/>
</dbReference>
<dbReference type="InterPro" id="IPR051906">
    <property type="entry name" value="TolC-like"/>
</dbReference>
<keyword evidence="7" id="KW-0998">Cell outer membrane</keyword>
<evidence type="ECO:0000256" key="2">
    <source>
        <dbReference type="ARBA" id="ARBA00007613"/>
    </source>
</evidence>
<proteinExistence type="inferred from homology"/>
<dbReference type="GO" id="GO:0015562">
    <property type="term" value="F:efflux transmembrane transporter activity"/>
    <property type="evidence" value="ECO:0007669"/>
    <property type="project" value="InterPro"/>
</dbReference>
<keyword evidence="10" id="KW-1185">Reference proteome</keyword>
<comment type="caution">
    <text evidence="9">The sequence shown here is derived from an EMBL/GenBank/DDBJ whole genome shotgun (WGS) entry which is preliminary data.</text>
</comment>
<evidence type="ECO:0000256" key="8">
    <source>
        <dbReference type="SAM" id="SignalP"/>
    </source>
</evidence>
<reference evidence="9" key="1">
    <citation type="submission" date="2022-07" db="EMBL/GenBank/DDBJ databases">
        <title>Gramela sediminis sp. nov., isolated from deep-sea sediment of the Indian Ocean.</title>
        <authorList>
            <person name="Shi H."/>
        </authorList>
    </citation>
    <scope>NUCLEOTIDE SEQUENCE</scope>
    <source>
        <strain evidence="9">GC03-9</strain>
    </source>
</reference>
<accession>A0A9X2IBD7</accession>
<name>A0A9X2IBD7_9FLAO</name>
<feature type="chain" id="PRO_5040898611" evidence="8">
    <location>
        <begin position="21"/>
        <end position="464"/>
    </location>
</feature>
<dbReference type="Proteomes" id="UP001155280">
    <property type="component" value="Unassembled WGS sequence"/>
</dbReference>
<dbReference type="AlphaFoldDB" id="A0A9X2IBD7"/>